<comment type="cofactor">
    <cofactor evidence="4">
        <name>Zn(2+)</name>
        <dbReference type="ChEBI" id="CHEBI:29105"/>
    </cofactor>
    <text evidence="4">Binds 1 zinc ion per subunit.</text>
</comment>
<dbReference type="GO" id="GO:0005737">
    <property type="term" value="C:cytoplasm"/>
    <property type="evidence" value="ECO:0007669"/>
    <property type="project" value="UniProtKB-SubCell"/>
</dbReference>
<accession>A0A2V1K8A7</accession>
<feature type="binding site" evidence="4 5">
    <location>
        <position position="127"/>
    </location>
    <ligand>
        <name>Zn(2+)</name>
        <dbReference type="ChEBI" id="CHEBI:29105"/>
    </ligand>
</feature>
<feature type="domain" description="Deacetylase sirtuin-type" evidence="6">
    <location>
        <begin position="1"/>
        <end position="238"/>
    </location>
</feature>
<evidence type="ECO:0000256" key="3">
    <source>
        <dbReference type="ARBA" id="ARBA00023027"/>
    </source>
</evidence>
<feature type="active site" description="Proton acceptor" evidence="4 5">
    <location>
        <position position="119"/>
    </location>
</feature>
<dbReference type="InterPro" id="IPR050134">
    <property type="entry name" value="NAD-dep_sirtuin_deacylases"/>
</dbReference>
<keyword evidence="8" id="KW-1185">Reference proteome</keyword>
<feature type="binding site" evidence="4">
    <location>
        <position position="24"/>
    </location>
    <ligand>
        <name>NAD(+)</name>
        <dbReference type="ChEBI" id="CHEBI:57540"/>
    </ligand>
</feature>
<feature type="binding site" evidence="4">
    <location>
        <position position="189"/>
    </location>
    <ligand>
        <name>NAD(+)</name>
        <dbReference type="ChEBI" id="CHEBI:57540"/>
    </ligand>
</feature>
<protein>
    <recommendedName>
        <fullName evidence="4">NAD-dependent protein deacetylase</fullName>
        <ecNumber evidence="4">2.3.1.286</ecNumber>
    </recommendedName>
    <alternativeName>
        <fullName evidence="4">Regulatory protein SIR2 homolog</fullName>
    </alternativeName>
</protein>
<dbReference type="AlphaFoldDB" id="A0A2V1K8A7"/>
<dbReference type="Proteomes" id="UP000245283">
    <property type="component" value="Unassembled WGS sequence"/>
</dbReference>
<dbReference type="Pfam" id="PF02146">
    <property type="entry name" value="SIR2"/>
    <property type="match status" value="1"/>
</dbReference>
<keyword evidence="4 5" id="KW-0479">Metal-binding</keyword>
<gene>
    <name evidence="4" type="primary">cobB</name>
    <name evidence="7" type="ORF">DD236_02915</name>
</gene>
<feature type="binding site" evidence="4">
    <location>
        <position position="101"/>
    </location>
    <ligand>
        <name>NAD(+)</name>
        <dbReference type="ChEBI" id="CHEBI:57540"/>
    </ligand>
</feature>
<dbReference type="Gene3D" id="3.40.50.1220">
    <property type="entry name" value="TPP-binding domain"/>
    <property type="match status" value="1"/>
</dbReference>
<dbReference type="NCBIfam" id="NF001753">
    <property type="entry name" value="PRK00481.1-3"/>
    <property type="match status" value="1"/>
</dbReference>
<feature type="binding site" evidence="4 5">
    <location>
        <position position="150"/>
    </location>
    <ligand>
        <name>Zn(2+)</name>
        <dbReference type="ChEBI" id="CHEBI:29105"/>
    </ligand>
</feature>
<feature type="binding site" evidence="4">
    <location>
        <position position="31"/>
    </location>
    <ligand>
        <name>NAD(+)</name>
        <dbReference type="ChEBI" id="CHEBI:57540"/>
    </ligand>
</feature>
<feature type="binding site" evidence="4">
    <location>
        <position position="103"/>
    </location>
    <ligand>
        <name>nicotinamide</name>
        <dbReference type="ChEBI" id="CHEBI:17154"/>
    </ligand>
</feature>
<dbReference type="PANTHER" id="PTHR11085">
    <property type="entry name" value="NAD-DEPENDENT PROTEIN DEACYLASE SIRTUIN-5, MITOCHONDRIAL-RELATED"/>
    <property type="match status" value="1"/>
</dbReference>
<keyword evidence="1 4" id="KW-0963">Cytoplasm</keyword>
<feature type="binding site" evidence="4">
    <location>
        <position position="229"/>
    </location>
    <ligand>
        <name>NAD(+)</name>
        <dbReference type="ChEBI" id="CHEBI:57540"/>
    </ligand>
</feature>
<dbReference type="GO" id="GO:0070403">
    <property type="term" value="F:NAD+ binding"/>
    <property type="evidence" value="ECO:0007669"/>
    <property type="project" value="UniProtKB-UniRule"/>
</dbReference>
<comment type="function">
    <text evidence="4">NAD-dependent protein deacetylase which modulates the activities of several enzymes which are inactive in their acetylated form.</text>
</comment>
<proteinExistence type="inferred from homology"/>
<comment type="similarity">
    <text evidence="4">Belongs to the sirtuin family. Class U subfamily.</text>
</comment>
<comment type="catalytic activity">
    <reaction evidence="4">
        <text>N(6)-acetyl-L-lysyl-[protein] + NAD(+) + H2O = 2''-O-acetyl-ADP-D-ribose + nicotinamide + L-lysyl-[protein]</text>
        <dbReference type="Rhea" id="RHEA:43636"/>
        <dbReference type="Rhea" id="RHEA-COMP:9752"/>
        <dbReference type="Rhea" id="RHEA-COMP:10731"/>
        <dbReference type="ChEBI" id="CHEBI:15377"/>
        <dbReference type="ChEBI" id="CHEBI:17154"/>
        <dbReference type="ChEBI" id="CHEBI:29969"/>
        <dbReference type="ChEBI" id="CHEBI:57540"/>
        <dbReference type="ChEBI" id="CHEBI:61930"/>
        <dbReference type="ChEBI" id="CHEBI:83767"/>
        <dbReference type="EC" id="2.3.1.286"/>
    </reaction>
</comment>
<sequence>MSELSEILDTSKRIVFLGGAGVSTESGIPDFRSGSGLYSQSSGTSVPPEEVLSHEFFMDHPDEFFEFYRTKILHPNAQPNAAHRALARLEAEGKLTAIITQNIDGLHQVAGSRHVLELHGSVLSNTCMDCGRHYTLDQILETSGVPVCSCGGIIKPDVVLYGEALSEKMLREACTQLAAADTLIVGGTSLTVYPAAGLIHYFEGDNLILINKQATPADQIATLVLHDSIGAVLGSELS</sequence>
<dbReference type="InterPro" id="IPR026591">
    <property type="entry name" value="Sirtuin_cat_small_dom_sf"/>
</dbReference>
<feature type="binding site" evidence="4">
    <location>
        <position position="104"/>
    </location>
    <ligand>
        <name>nicotinamide</name>
        <dbReference type="ChEBI" id="CHEBI:17154"/>
    </ligand>
</feature>
<dbReference type="InterPro" id="IPR003000">
    <property type="entry name" value="Sirtuin"/>
</dbReference>
<evidence type="ECO:0000259" key="6">
    <source>
        <dbReference type="PROSITE" id="PS50305"/>
    </source>
</evidence>
<feature type="binding site" evidence="4">
    <location>
        <position position="32"/>
    </location>
    <ligand>
        <name>NAD(+)</name>
        <dbReference type="ChEBI" id="CHEBI:57540"/>
    </ligand>
</feature>
<feature type="binding site" evidence="4">
    <location>
        <position position="20"/>
    </location>
    <ligand>
        <name>NAD(+)</name>
        <dbReference type="ChEBI" id="CHEBI:57540"/>
    </ligand>
</feature>
<feature type="binding site" evidence="4">
    <location>
        <position position="188"/>
    </location>
    <ligand>
        <name>NAD(+)</name>
        <dbReference type="ChEBI" id="CHEBI:57540"/>
    </ligand>
</feature>
<evidence type="ECO:0000256" key="4">
    <source>
        <dbReference type="HAMAP-Rule" id="MF_01968"/>
    </source>
</evidence>
<evidence type="ECO:0000256" key="1">
    <source>
        <dbReference type="ARBA" id="ARBA00022490"/>
    </source>
</evidence>
<dbReference type="GO" id="GO:0017136">
    <property type="term" value="F:histone deacetylase activity, NAD-dependent"/>
    <property type="evidence" value="ECO:0007669"/>
    <property type="project" value="TreeGrafter"/>
</dbReference>
<name>A0A2V1K8A7_9ACTO</name>
<keyword evidence="4 5" id="KW-0862">Zinc</keyword>
<dbReference type="InterPro" id="IPR028628">
    <property type="entry name" value="Sirtuin_class_U"/>
</dbReference>
<dbReference type="GO" id="GO:0008270">
    <property type="term" value="F:zinc ion binding"/>
    <property type="evidence" value="ECO:0007669"/>
    <property type="project" value="UniProtKB-UniRule"/>
</dbReference>
<dbReference type="Gene3D" id="3.30.1600.10">
    <property type="entry name" value="SIR2/SIRT2 'Small Domain"/>
    <property type="match status" value="1"/>
</dbReference>
<feature type="binding site" evidence="4">
    <location>
        <position position="211"/>
    </location>
    <ligand>
        <name>NAD(+)</name>
        <dbReference type="ChEBI" id="CHEBI:57540"/>
    </ligand>
</feature>
<keyword evidence="3 4" id="KW-0520">NAD</keyword>
<organism evidence="7 8">
    <name type="scientific">Ancrocorticia populi</name>
    <dbReference type="NCBI Taxonomy" id="2175228"/>
    <lineage>
        <taxon>Bacteria</taxon>
        <taxon>Bacillati</taxon>
        <taxon>Actinomycetota</taxon>
        <taxon>Actinomycetes</taxon>
        <taxon>Actinomycetales</taxon>
        <taxon>Actinomycetaceae</taxon>
        <taxon>Ancrocorticia</taxon>
    </lineage>
</organism>
<evidence type="ECO:0000256" key="5">
    <source>
        <dbReference type="PROSITE-ProRule" id="PRU00236"/>
    </source>
</evidence>
<dbReference type="EC" id="2.3.1.286" evidence="4"/>
<dbReference type="InterPro" id="IPR026590">
    <property type="entry name" value="Ssirtuin_cat_dom"/>
</dbReference>
<feature type="binding site" evidence="4">
    <location>
        <position position="104"/>
    </location>
    <ligand>
        <name>NAD(+)</name>
        <dbReference type="ChEBI" id="CHEBI:57540"/>
    </ligand>
</feature>
<evidence type="ECO:0000313" key="7">
    <source>
        <dbReference type="EMBL" id="PWF27353.1"/>
    </source>
</evidence>
<keyword evidence="2 4" id="KW-0808">Transferase</keyword>
<dbReference type="EMBL" id="QETB01000001">
    <property type="protein sequence ID" value="PWF27353.1"/>
    <property type="molecule type" value="Genomic_DNA"/>
</dbReference>
<evidence type="ECO:0000313" key="8">
    <source>
        <dbReference type="Proteomes" id="UP000245283"/>
    </source>
</evidence>
<dbReference type="PROSITE" id="PS50305">
    <property type="entry name" value="SIRTUIN"/>
    <property type="match status" value="1"/>
</dbReference>
<dbReference type="PANTHER" id="PTHR11085:SF4">
    <property type="entry name" value="NAD-DEPENDENT PROTEIN DEACYLASE"/>
    <property type="match status" value="1"/>
</dbReference>
<dbReference type="NCBIfam" id="NF001752">
    <property type="entry name" value="PRK00481.1-1"/>
    <property type="match status" value="1"/>
</dbReference>
<comment type="subcellular location">
    <subcellularLocation>
        <location evidence="4">Cytoplasm</location>
    </subcellularLocation>
</comment>
<feature type="binding site" evidence="4 5">
    <location>
        <position position="148"/>
    </location>
    <ligand>
        <name>Zn(2+)</name>
        <dbReference type="ChEBI" id="CHEBI:29105"/>
    </ligand>
</feature>
<feature type="binding site" evidence="4 5">
    <location>
        <position position="130"/>
    </location>
    <ligand>
        <name>Zn(2+)</name>
        <dbReference type="ChEBI" id="CHEBI:29105"/>
    </ligand>
</feature>
<comment type="caution">
    <text evidence="7">The sequence shown here is derived from an EMBL/GenBank/DDBJ whole genome shotgun (WGS) entry which is preliminary data.</text>
</comment>
<comment type="caution">
    <text evidence="4">Lacks conserved residue(s) required for the propagation of feature annotation.</text>
</comment>
<feature type="binding site" evidence="4">
    <location>
        <position position="119"/>
    </location>
    <ligand>
        <name>NAD(+)</name>
        <dbReference type="ChEBI" id="CHEBI:57540"/>
    </ligand>
</feature>
<dbReference type="OrthoDB" id="9800582at2"/>
<dbReference type="InterPro" id="IPR029035">
    <property type="entry name" value="DHS-like_NAD/FAD-binding_dom"/>
</dbReference>
<dbReference type="SUPFAM" id="SSF52467">
    <property type="entry name" value="DHS-like NAD/FAD-binding domain"/>
    <property type="match status" value="1"/>
</dbReference>
<reference evidence="8" key="1">
    <citation type="submission" date="2018-05" db="EMBL/GenBank/DDBJ databases">
        <authorList>
            <person name="Li Y."/>
        </authorList>
    </citation>
    <scope>NUCLEOTIDE SEQUENCE [LARGE SCALE GENOMIC DNA]</scope>
    <source>
        <strain evidence="8">sk1b4</strain>
    </source>
</reference>
<feature type="binding site" evidence="4">
    <location>
        <position position="103"/>
    </location>
    <ligand>
        <name>NAD(+)</name>
        <dbReference type="ChEBI" id="CHEBI:57540"/>
    </ligand>
</feature>
<feature type="binding site" evidence="4">
    <location>
        <position position="31"/>
    </location>
    <ligand>
        <name>nicotinamide</name>
        <dbReference type="ChEBI" id="CHEBI:17154"/>
    </ligand>
</feature>
<evidence type="ECO:0000256" key="2">
    <source>
        <dbReference type="ARBA" id="ARBA00022679"/>
    </source>
</evidence>
<dbReference type="HAMAP" id="MF_01968">
    <property type="entry name" value="Sirtuin_ClassU"/>
    <property type="match status" value="1"/>
</dbReference>
<dbReference type="RefSeq" id="WP_109092853.1">
    <property type="nucleotide sequence ID" value="NZ_CAMELQ010000029.1"/>
</dbReference>